<organism evidence="3 4">
    <name type="scientific">Candidozyma haemuli</name>
    <dbReference type="NCBI Taxonomy" id="45357"/>
    <lineage>
        <taxon>Eukaryota</taxon>
        <taxon>Fungi</taxon>
        <taxon>Dikarya</taxon>
        <taxon>Ascomycota</taxon>
        <taxon>Saccharomycotina</taxon>
        <taxon>Pichiomycetes</taxon>
        <taxon>Metschnikowiaceae</taxon>
        <taxon>Candidozyma</taxon>
    </lineage>
</organism>
<gene>
    <name evidence="3" type="ORF">CXQ85_001553</name>
</gene>
<dbReference type="Proteomes" id="UP000244309">
    <property type="component" value="Unassembled WGS sequence"/>
</dbReference>
<comment type="caution">
    <text evidence="3">The sequence shown here is derived from an EMBL/GenBank/DDBJ whole genome shotgun (WGS) entry which is preliminary data.</text>
</comment>
<accession>A0A2V1AN12</accession>
<feature type="compositionally biased region" description="Basic and acidic residues" evidence="1">
    <location>
        <begin position="146"/>
        <end position="161"/>
    </location>
</feature>
<dbReference type="EMBL" id="PKFO01000001">
    <property type="protein sequence ID" value="PVH19248.1"/>
    <property type="molecule type" value="Genomic_DNA"/>
</dbReference>
<dbReference type="Pfam" id="PF21803">
    <property type="entry name" value="Nab2-zf4"/>
    <property type="match status" value="1"/>
</dbReference>
<dbReference type="GeneID" id="37006884"/>
<dbReference type="AlphaFoldDB" id="A0A2V1AN12"/>
<evidence type="ECO:0000313" key="3">
    <source>
        <dbReference type="EMBL" id="PVH19248.1"/>
    </source>
</evidence>
<evidence type="ECO:0000256" key="1">
    <source>
        <dbReference type="SAM" id="MobiDB-lite"/>
    </source>
</evidence>
<feature type="compositionally biased region" description="Low complexity" evidence="1">
    <location>
        <begin position="95"/>
        <end position="112"/>
    </location>
</feature>
<protein>
    <recommendedName>
        <fullName evidence="2">Nab2 type CCCH zinc finger 4 domain-containing protein</fullName>
    </recommendedName>
</protein>
<dbReference type="Gene3D" id="4.10.1000.40">
    <property type="match status" value="2"/>
</dbReference>
<dbReference type="Gene3D" id="1.10.340.40">
    <property type="entry name" value="Nuclear abundant poly(A) RNA-bind protein 2, N-terminal domain"/>
    <property type="match status" value="1"/>
</dbReference>
<dbReference type="RefSeq" id="XP_025340188.1">
    <property type="nucleotide sequence ID" value="XM_025485257.1"/>
</dbReference>
<dbReference type="OrthoDB" id="438553at2759"/>
<feature type="region of interest" description="Disordered" evidence="1">
    <location>
        <begin position="136"/>
        <end position="169"/>
    </location>
</feature>
<proteinExistence type="predicted"/>
<sequence>MFDPKGPIAQQLTPLLVTELTSKYQIADDAKDVAEYIIMLIGNGRPANEIVAEVKEIVTIPIDETFIGTVFAEIGRLESLNAQDSSAAPAPAPAPAAATPTGPAGAPRGPAATRNVKFQKGVEGRGKFGAVTKPRVTRGSAGVSKGSKDFVSKTHSKRDALPVKTRGQPSAQEKKLLEQIQQHMPALLAAKPSGPPAVRVQMCKYGAICSKEMCPFGHPTPANKDAKPIVPKWCHSNKECTNGQCVFAHSSPNYKAPAKPTGSRRRPATSLEQCKFNNGCSNKYCGRRHATSLVACQRGNDCTMPGCTFNHIIEEECRHKNDCANKVCYFKHPDAREVTLLKKNTGGAPAEGTDERAFAVPDDQVMEQAVQ</sequence>
<keyword evidence="4" id="KW-1185">Reference proteome</keyword>
<evidence type="ECO:0000313" key="4">
    <source>
        <dbReference type="Proteomes" id="UP000244309"/>
    </source>
</evidence>
<feature type="domain" description="Nab2 type CCCH zinc finger 4" evidence="2">
    <location>
        <begin position="222"/>
        <end position="250"/>
    </location>
</feature>
<evidence type="ECO:0000259" key="2">
    <source>
        <dbReference type="Pfam" id="PF21803"/>
    </source>
</evidence>
<feature type="region of interest" description="Disordered" evidence="1">
    <location>
        <begin position="85"/>
        <end position="112"/>
    </location>
</feature>
<dbReference type="InterPro" id="IPR043094">
    <property type="entry name" value="Nab2/ZC3H14_N_sf"/>
</dbReference>
<dbReference type="STRING" id="45357.A0A2V1AN12"/>
<dbReference type="InterPro" id="IPR049017">
    <property type="entry name" value="Nab2_Znf4"/>
</dbReference>
<reference evidence="3 4" key="1">
    <citation type="submission" date="2017-12" db="EMBL/GenBank/DDBJ databases">
        <title>Genome Sequence of a Multidrug-Resistant Candida haemulonii Isolate from a Patient with Chronic Leg Ulcers in Israel.</title>
        <authorList>
            <person name="Chow N.A."/>
            <person name="Gade L."/>
            <person name="Batra D."/>
            <person name="Rowe L.A."/>
            <person name="Ben-Ami R."/>
            <person name="Loparev V.N."/>
            <person name="Litvintseva A.P."/>
        </authorList>
    </citation>
    <scope>NUCLEOTIDE SEQUENCE [LARGE SCALE GENOMIC DNA]</scope>
    <source>
        <strain evidence="3 4">B11899</strain>
    </source>
</reference>
<name>A0A2V1AN12_9ASCO</name>
<dbReference type="VEuPathDB" id="FungiDB:CXQ85_001553"/>